<reference evidence="2" key="1">
    <citation type="submission" date="2021-10" db="EMBL/GenBank/DDBJ databases">
        <title>Melipona bicolor Genome sequencing and assembly.</title>
        <authorList>
            <person name="Araujo N.S."/>
            <person name="Arias M.C."/>
        </authorList>
    </citation>
    <scope>NUCLEOTIDE SEQUENCE</scope>
    <source>
        <strain evidence="2">USP_2M_L1-L4_2017</strain>
        <tissue evidence="2">Whole body</tissue>
    </source>
</reference>
<organism evidence="2 3">
    <name type="scientific">Melipona bicolor</name>
    <dbReference type="NCBI Taxonomy" id="60889"/>
    <lineage>
        <taxon>Eukaryota</taxon>
        <taxon>Metazoa</taxon>
        <taxon>Ecdysozoa</taxon>
        <taxon>Arthropoda</taxon>
        <taxon>Hexapoda</taxon>
        <taxon>Insecta</taxon>
        <taxon>Pterygota</taxon>
        <taxon>Neoptera</taxon>
        <taxon>Endopterygota</taxon>
        <taxon>Hymenoptera</taxon>
        <taxon>Apocrita</taxon>
        <taxon>Aculeata</taxon>
        <taxon>Apoidea</taxon>
        <taxon>Anthophila</taxon>
        <taxon>Apidae</taxon>
        <taxon>Melipona</taxon>
    </lineage>
</organism>
<comment type="caution">
    <text evidence="2">The sequence shown here is derived from an EMBL/GenBank/DDBJ whole genome shotgun (WGS) entry which is preliminary data.</text>
</comment>
<gene>
    <name evidence="2" type="ORF">K0M31_001826</name>
</gene>
<feature type="region of interest" description="Disordered" evidence="1">
    <location>
        <begin position="1"/>
        <end position="20"/>
    </location>
</feature>
<dbReference type="AlphaFoldDB" id="A0AA40KXZ6"/>
<proteinExistence type="predicted"/>
<dbReference type="EMBL" id="JAHYIQ010000001">
    <property type="protein sequence ID" value="KAK1137314.1"/>
    <property type="molecule type" value="Genomic_DNA"/>
</dbReference>
<dbReference type="Proteomes" id="UP001177670">
    <property type="component" value="Unassembled WGS sequence"/>
</dbReference>
<name>A0AA40KXZ6_9HYME</name>
<keyword evidence="3" id="KW-1185">Reference proteome</keyword>
<sequence length="120" mass="13924">MEYDKEISSNEDEFDSSLLNDEITSIHTELNDAENKSSDNDSDEVRILRRRKIRLDSDSENDSDTTENAQSDSSEWISCTESEEIPRRIEFILGKKPAGPQDIIFKHKKTIGFFQVIFYK</sequence>
<accession>A0AA40KXZ6</accession>
<protein>
    <submittedName>
        <fullName evidence="2">Uncharacterized protein</fullName>
    </submittedName>
</protein>
<evidence type="ECO:0000256" key="1">
    <source>
        <dbReference type="SAM" id="MobiDB-lite"/>
    </source>
</evidence>
<evidence type="ECO:0000313" key="3">
    <source>
        <dbReference type="Proteomes" id="UP001177670"/>
    </source>
</evidence>
<feature type="compositionally biased region" description="Polar residues" evidence="1">
    <location>
        <begin position="69"/>
        <end position="80"/>
    </location>
</feature>
<evidence type="ECO:0000313" key="2">
    <source>
        <dbReference type="EMBL" id="KAK1137314.1"/>
    </source>
</evidence>
<feature type="region of interest" description="Disordered" evidence="1">
    <location>
        <begin position="56"/>
        <end position="81"/>
    </location>
</feature>